<accession>A0ABR6F1M6</accession>
<evidence type="ECO:0000313" key="11">
    <source>
        <dbReference type="EMBL" id="MBB2151416.1"/>
    </source>
</evidence>
<reference evidence="11 12" key="1">
    <citation type="submission" date="2019-11" db="EMBL/GenBank/DDBJ databases">
        <title>Description of Pedobacter sp. LMG 31462T.</title>
        <authorList>
            <person name="Carlier A."/>
            <person name="Qi S."/>
            <person name="Vandamme P."/>
        </authorList>
    </citation>
    <scope>NUCLEOTIDE SEQUENCE [LARGE SCALE GENOMIC DNA]</scope>
    <source>
        <strain evidence="11 12">LMG 31462</strain>
    </source>
</reference>
<comment type="subcellular location">
    <subcellularLocation>
        <location evidence="1">Cell outer membrane</location>
        <topology evidence="1">Multi-pass membrane protein</topology>
    </subcellularLocation>
</comment>
<keyword evidence="7" id="KW-0998">Cell outer membrane</keyword>
<sequence>MKAFIIIAFILTSATSALAQFTISGKVLNRKDRKPVEFATVSIPLSGIWTMADANGKFVLKNVPAGEVKLAVQYLGFVKMEYQYLLNKNLDVQLLMDEDNLTLDLVEINAKKGTDLATSYTMDRKALDHLQMLQVTDIASLLPGRKTNTSLHLATTAPQRISLNGTSSELGNATFGVGIEVDGVRITNNSFKDPTKSPNVGPEGPDLKNISTTNIESVEVITGLPSVEYGDMTNGMVKINSRKGVSPYLIEMSTRPNSKLVALSKGLSLGKEAGVLNFNVEHTKSISDLASPYTSYDRNSLSLNYNNTFNKNNNRPLTLNFGVTGNLGGYDSKTDPDLNADTYTKQNDNALRANFSAKWLLKLPWITSLDASGTLNYNNKLTEVRTLQSTTASQASIRTKEQGYHVGELYDNNPNAAIILIPKGIWYESEFNDNKFINYNGRLKANLAKKIGLSHNNFMLGADYSVSGNNGQGLYYDDLRYAPTWRPYPYKDESFVNNYAFFAEDALTVPLGENTLQMVAGIRSEITDIKGSEYGSISNWSPRFNAKYSFWTGKNQLFSDFSIKASWGKTVKLPGFDALYITPGYRDILAFSPGTNANGETYYAYYTQQKNRIFNPDLKWQSNEQKEIAVNFNLKGTRVYISLSDDYTRNPYQYNEDYSAYFYKFTSQTDLQGSAIPSANRIYNIDKNSGIVTVTDKTGVLPVEQLSYTDMYGFNGNGKYENGSPVSRKNINWIIDFKRIEALKTSITVDGNYYFYKGLEKTISAYMPNSTQNMADGRPYKYIGYFIGGGTAANGSINKSLNMNFTVTTHIPAIRLVVSARLEGSFYRFSKNLSESDLGTRAYVIDSKESYLPSATQQDIYGGNRFVAVYPDYYVDFGDLNHKIPFLEKFTWAKDNDVALYNELAKMVVKSNTNYYFNENKISSYYSANLAVTKEIGKYASLSFFANNFFNNMAKVRSTWSGAESSLFGSSYIPAFNYGTTLRLKF</sequence>
<evidence type="ECO:0000256" key="1">
    <source>
        <dbReference type="ARBA" id="ARBA00004571"/>
    </source>
</evidence>
<dbReference type="InterPro" id="IPR012910">
    <property type="entry name" value="Plug_dom"/>
</dbReference>
<evidence type="ECO:0000256" key="5">
    <source>
        <dbReference type="ARBA" id="ARBA00022729"/>
    </source>
</evidence>
<gene>
    <name evidence="11" type="ORF">GM920_21120</name>
</gene>
<keyword evidence="6" id="KW-0472">Membrane</keyword>
<keyword evidence="2" id="KW-0813">Transport</keyword>
<dbReference type="InterPro" id="IPR036942">
    <property type="entry name" value="Beta-barrel_TonB_sf"/>
</dbReference>
<evidence type="ECO:0000259" key="10">
    <source>
        <dbReference type="Pfam" id="PF07715"/>
    </source>
</evidence>
<dbReference type="Gene3D" id="2.170.130.10">
    <property type="entry name" value="TonB-dependent receptor, plug domain"/>
    <property type="match status" value="1"/>
</dbReference>
<feature type="chain" id="PRO_5047365713" evidence="9">
    <location>
        <begin position="20"/>
        <end position="986"/>
    </location>
</feature>
<evidence type="ECO:0000256" key="7">
    <source>
        <dbReference type="ARBA" id="ARBA00023237"/>
    </source>
</evidence>
<dbReference type="Pfam" id="PF07715">
    <property type="entry name" value="Plug"/>
    <property type="match status" value="1"/>
</dbReference>
<keyword evidence="3" id="KW-1134">Transmembrane beta strand</keyword>
<name>A0ABR6F1M6_9SPHI</name>
<feature type="domain" description="TonB-dependent receptor plug" evidence="10">
    <location>
        <begin position="119"/>
        <end position="234"/>
    </location>
</feature>
<comment type="caution">
    <text evidence="11">The sequence shown here is derived from an EMBL/GenBank/DDBJ whole genome shotgun (WGS) entry which is preliminary data.</text>
</comment>
<evidence type="ECO:0000256" key="3">
    <source>
        <dbReference type="ARBA" id="ARBA00022452"/>
    </source>
</evidence>
<keyword evidence="11" id="KW-0675">Receptor</keyword>
<feature type="compositionally biased region" description="Polar residues" evidence="8">
    <location>
        <begin position="189"/>
        <end position="198"/>
    </location>
</feature>
<keyword evidence="4" id="KW-0812">Transmembrane</keyword>
<evidence type="ECO:0000256" key="8">
    <source>
        <dbReference type="SAM" id="MobiDB-lite"/>
    </source>
</evidence>
<organism evidence="11 12">
    <name type="scientific">Pedobacter gandavensis</name>
    <dbReference type="NCBI Taxonomy" id="2679963"/>
    <lineage>
        <taxon>Bacteria</taxon>
        <taxon>Pseudomonadati</taxon>
        <taxon>Bacteroidota</taxon>
        <taxon>Sphingobacteriia</taxon>
        <taxon>Sphingobacteriales</taxon>
        <taxon>Sphingobacteriaceae</taxon>
        <taxon>Pedobacter</taxon>
    </lineage>
</organism>
<evidence type="ECO:0000256" key="2">
    <source>
        <dbReference type="ARBA" id="ARBA00022448"/>
    </source>
</evidence>
<dbReference type="InterPro" id="IPR039426">
    <property type="entry name" value="TonB-dep_rcpt-like"/>
</dbReference>
<dbReference type="EMBL" id="WNXC01000009">
    <property type="protein sequence ID" value="MBB2151416.1"/>
    <property type="molecule type" value="Genomic_DNA"/>
</dbReference>
<feature type="signal peptide" evidence="9">
    <location>
        <begin position="1"/>
        <end position="19"/>
    </location>
</feature>
<dbReference type="PANTHER" id="PTHR30069:SF29">
    <property type="entry name" value="HEMOGLOBIN AND HEMOGLOBIN-HAPTOGLOBIN-BINDING PROTEIN 1-RELATED"/>
    <property type="match status" value="1"/>
</dbReference>
<keyword evidence="5 9" id="KW-0732">Signal</keyword>
<evidence type="ECO:0000256" key="6">
    <source>
        <dbReference type="ARBA" id="ARBA00023136"/>
    </source>
</evidence>
<evidence type="ECO:0000256" key="9">
    <source>
        <dbReference type="SAM" id="SignalP"/>
    </source>
</evidence>
<dbReference type="Gene3D" id="2.40.170.20">
    <property type="entry name" value="TonB-dependent receptor, beta-barrel domain"/>
    <property type="match status" value="1"/>
</dbReference>
<feature type="region of interest" description="Disordered" evidence="8">
    <location>
        <begin position="189"/>
        <end position="209"/>
    </location>
</feature>
<dbReference type="SUPFAM" id="SSF56935">
    <property type="entry name" value="Porins"/>
    <property type="match status" value="1"/>
</dbReference>
<evidence type="ECO:0000256" key="4">
    <source>
        <dbReference type="ARBA" id="ARBA00022692"/>
    </source>
</evidence>
<proteinExistence type="predicted"/>
<keyword evidence="12" id="KW-1185">Reference proteome</keyword>
<dbReference type="Pfam" id="PF13715">
    <property type="entry name" value="CarbopepD_reg_2"/>
    <property type="match status" value="1"/>
</dbReference>
<dbReference type="Gene3D" id="2.60.40.1120">
    <property type="entry name" value="Carboxypeptidase-like, regulatory domain"/>
    <property type="match status" value="1"/>
</dbReference>
<protein>
    <submittedName>
        <fullName evidence="11">TonB-dependent receptor plug domain-containing protein</fullName>
    </submittedName>
</protein>
<dbReference type="SUPFAM" id="SSF49464">
    <property type="entry name" value="Carboxypeptidase regulatory domain-like"/>
    <property type="match status" value="1"/>
</dbReference>
<dbReference type="PANTHER" id="PTHR30069">
    <property type="entry name" value="TONB-DEPENDENT OUTER MEMBRANE RECEPTOR"/>
    <property type="match status" value="1"/>
</dbReference>
<dbReference type="InterPro" id="IPR037066">
    <property type="entry name" value="Plug_dom_sf"/>
</dbReference>
<dbReference type="InterPro" id="IPR008969">
    <property type="entry name" value="CarboxyPept-like_regulatory"/>
</dbReference>
<dbReference type="Proteomes" id="UP000636110">
    <property type="component" value="Unassembled WGS sequence"/>
</dbReference>
<evidence type="ECO:0000313" key="12">
    <source>
        <dbReference type="Proteomes" id="UP000636110"/>
    </source>
</evidence>